<dbReference type="NCBIfam" id="TIGR00756">
    <property type="entry name" value="PPR"/>
    <property type="match status" value="4"/>
</dbReference>
<name>A0A2Z7CHE4_9LAMI</name>
<evidence type="ECO:0000313" key="5">
    <source>
        <dbReference type="Proteomes" id="UP000250235"/>
    </source>
</evidence>
<dbReference type="PANTHER" id="PTHR47926:SF363">
    <property type="entry name" value="PENTATRICOPEPTIDE REPEAT-CONTAINING PROTEIN"/>
    <property type="match status" value="1"/>
</dbReference>
<organism evidence="4 5">
    <name type="scientific">Dorcoceras hygrometricum</name>
    <dbReference type="NCBI Taxonomy" id="472368"/>
    <lineage>
        <taxon>Eukaryota</taxon>
        <taxon>Viridiplantae</taxon>
        <taxon>Streptophyta</taxon>
        <taxon>Embryophyta</taxon>
        <taxon>Tracheophyta</taxon>
        <taxon>Spermatophyta</taxon>
        <taxon>Magnoliopsida</taxon>
        <taxon>eudicotyledons</taxon>
        <taxon>Gunneridae</taxon>
        <taxon>Pentapetalae</taxon>
        <taxon>asterids</taxon>
        <taxon>lamiids</taxon>
        <taxon>Lamiales</taxon>
        <taxon>Gesneriaceae</taxon>
        <taxon>Didymocarpoideae</taxon>
        <taxon>Trichosporeae</taxon>
        <taxon>Loxocarpinae</taxon>
        <taxon>Dorcoceras</taxon>
    </lineage>
</organism>
<dbReference type="InterPro" id="IPR046960">
    <property type="entry name" value="PPR_At4g14850-like_plant"/>
</dbReference>
<dbReference type="FunFam" id="1.25.40.10:FF:000344">
    <property type="entry name" value="Pentatricopeptide repeat-containing protein"/>
    <property type="match status" value="1"/>
</dbReference>
<dbReference type="Pfam" id="PF13041">
    <property type="entry name" value="PPR_2"/>
    <property type="match status" value="1"/>
</dbReference>
<proteinExistence type="inferred from homology"/>
<dbReference type="Pfam" id="PF01535">
    <property type="entry name" value="PPR"/>
    <property type="match status" value="7"/>
</dbReference>
<dbReference type="AlphaFoldDB" id="A0A2Z7CHE4"/>
<evidence type="ECO:0000256" key="1">
    <source>
        <dbReference type="ARBA" id="ARBA00022737"/>
    </source>
</evidence>
<dbReference type="FunFam" id="1.25.40.10:FF:000309">
    <property type="entry name" value="Pentatricopeptide repeat-containing protein, chloroplastic"/>
    <property type="match status" value="1"/>
</dbReference>
<feature type="repeat" description="PPR" evidence="3">
    <location>
        <begin position="63"/>
        <end position="97"/>
    </location>
</feature>
<gene>
    <name evidence="4" type="ORF">F511_22528</name>
</gene>
<feature type="repeat" description="PPR" evidence="3">
    <location>
        <begin position="534"/>
        <end position="568"/>
    </location>
</feature>
<dbReference type="InterPro" id="IPR011990">
    <property type="entry name" value="TPR-like_helical_dom_sf"/>
</dbReference>
<feature type="repeat" description="PPR" evidence="3">
    <location>
        <begin position="264"/>
        <end position="294"/>
    </location>
</feature>
<dbReference type="InterPro" id="IPR046848">
    <property type="entry name" value="E_motif"/>
</dbReference>
<dbReference type="OrthoDB" id="185373at2759"/>
<feature type="repeat" description="PPR" evidence="3">
    <location>
        <begin position="398"/>
        <end position="428"/>
    </location>
</feature>
<dbReference type="GO" id="GO:0003723">
    <property type="term" value="F:RNA binding"/>
    <property type="evidence" value="ECO:0007669"/>
    <property type="project" value="InterPro"/>
</dbReference>
<sequence>MMRWYFINDLYDEIFAFYRFIRGRFLVVDDIIFSIVLKACRELRDASEGRKLHGFIIQMGSSDSFVLTGLVDMYAKCGRIDIACKVFERIWDRNVVSWTSMIVGYVQNDGAQEGLLLFNRMRNHFVEGNSYTLGSVLAACAKLGALHQGKWVHGFVIKNCIELSSCLATSLLDMYFKCGAIRDARLIFDECSIVDLVAWTAMIVGYAQSGYAHEALVLFTNKKFLDISPNSVTLASVLSACAQLGNLKLGSSVHGLGITAGMDDANMMNALVDMYAKCCRMQEAVYLFDSMVDRDVISWNSIIGGYSKNSRGNEALRLFNRMRSTILQPDPVTMVAVFSACASLGDIRFGSSVHAYSIKQGIWASSSVHVGTALLNLYAKSGDAKLAQIVFDEMTNKNTVTWGAMIGGYGKQGDLNKCIELLSDMTKHLEPTGVIFTSMLSACSHSGMIREGWRCFDSMCRVYNFTPSMEHYVSMVDLLARSGRLEEALEFIEKMPVQPDTSVFGAFLHGCSVHSRFDLGDVAVKNMLKMHPHDAPHYVLLSKLYASKGRWSEASQLRDSMKQKDLRKSPGSSQVGFHINEIYSQQMSSFG</sequence>
<evidence type="ECO:0000256" key="2">
    <source>
        <dbReference type="ARBA" id="ARBA00061659"/>
    </source>
</evidence>
<keyword evidence="5" id="KW-1185">Reference proteome</keyword>
<dbReference type="PANTHER" id="PTHR47926">
    <property type="entry name" value="PENTATRICOPEPTIDE REPEAT-CONTAINING PROTEIN"/>
    <property type="match status" value="1"/>
</dbReference>
<dbReference type="Proteomes" id="UP000250235">
    <property type="component" value="Unassembled WGS sequence"/>
</dbReference>
<dbReference type="PROSITE" id="PS51375">
    <property type="entry name" value="PPR"/>
    <property type="match status" value="7"/>
</dbReference>
<dbReference type="InterPro" id="IPR002885">
    <property type="entry name" value="PPR_rpt"/>
</dbReference>
<evidence type="ECO:0000256" key="3">
    <source>
        <dbReference type="PROSITE-ProRule" id="PRU00708"/>
    </source>
</evidence>
<dbReference type="GO" id="GO:0009451">
    <property type="term" value="P:RNA modification"/>
    <property type="evidence" value="ECO:0007669"/>
    <property type="project" value="InterPro"/>
</dbReference>
<protein>
    <submittedName>
        <fullName evidence="4">Pentatricopeptide repeat-containing protein mitochondrial-like</fullName>
    </submittedName>
</protein>
<feature type="repeat" description="PPR" evidence="3">
    <location>
        <begin position="295"/>
        <end position="329"/>
    </location>
</feature>
<accession>A0A2Z7CHE4</accession>
<reference evidence="4 5" key="1">
    <citation type="journal article" date="2015" name="Proc. Natl. Acad. Sci. U.S.A.">
        <title>The resurrection genome of Boea hygrometrica: A blueprint for survival of dehydration.</title>
        <authorList>
            <person name="Xiao L."/>
            <person name="Yang G."/>
            <person name="Zhang L."/>
            <person name="Yang X."/>
            <person name="Zhao S."/>
            <person name="Ji Z."/>
            <person name="Zhou Q."/>
            <person name="Hu M."/>
            <person name="Wang Y."/>
            <person name="Chen M."/>
            <person name="Xu Y."/>
            <person name="Jin H."/>
            <person name="Xiao X."/>
            <person name="Hu G."/>
            <person name="Bao F."/>
            <person name="Hu Y."/>
            <person name="Wan P."/>
            <person name="Li L."/>
            <person name="Deng X."/>
            <person name="Kuang T."/>
            <person name="Xiang C."/>
            <person name="Zhu J.K."/>
            <person name="Oliver M.J."/>
            <person name="He Y."/>
        </authorList>
    </citation>
    <scope>NUCLEOTIDE SEQUENCE [LARGE SCALE GENOMIC DNA]</scope>
    <source>
        <strain evidence="5">cv. XS01</strain>
    </source>
</reference>
<feature type="repeat" description="PPR" evidence="3">
    <location>
        <begin position="195"/>
        <end position="229"/>
    </location>
</feature>
<dbReference type="SUPFAM" id="SSF48452">
    <property type="entry name" value="TPR-like"/>
    <property type="match status" value="1"/>
</dbReference>
<keyword evidence="1" id="KW-0677">Repeat</keyword>
<dbReference type="FunFam" id="1.25.40.10:FF:000212">
    <property type="entry name" value="Pentatricopeptide repeat-containing protein At2g03380, mitochondrial"/>
    <property type="match status" value="1"/>
</dbReference>
<comment type="similarity">
    <text evidence="2">Belongs to the PPR family. PCMP-E subfamily.</text>
</comment>
<feature type="repeat" description="PPR" evidence="3">
    <location>
        <begin position="468"/>
        <end position="498"/>
    </location>
</feature>
<dbReference type="EMBL" id="KQ997520">
    <property type="protein sequence ID" value="KZV44176.1"/>
    <property type="molecule type" value="Genomic_DNA"/>
</dbReference>
<dbReference type="Gene3D" id="1.25.40.10">
    <property type="entry name" value="Tetratricopeptide repeat domain"/>
    <property type="match status" value="4"/>
</dbReference>
<evidence type="ECO:0000313" key="4">
    <source>
        <dbReference type="EMBL" id="KZV44176.1"/>
    </source>
</evidence>
<dbReference type="FunFam" id="1.25.40.10:FF:000031">
    <property type="entry name" value="Pentatricopeptide repeat-containing protein mitochondrial"/>
    <property type="match status" value="1"/>
</dbReference>
<dbReference type="Pfam" id="PF20431">
    <property type="entry name" value="E_motif"/>
    <property type="match status" value="1"/>
</dbReference>